<keyword evidence="17" id="KW-1133">Transmembrane helix</keyword>
<evidence type="ECO:0000256" key="6">
    <source>
        <dbReference type="ARBA" id="ARBA00022475"/>
    </source>
</evidence>
<evidence type="ECO:0000256" key="14">
    <source>
        <dbReference type="ARBA" id="ARBA00022741"/>
    </source>
</evidence>
<dbReference type="GO" id="GO:0005524">
    <property type="term" value="F:ATP binding"/>
    <property type="evidence" value="ECO:0007669"/>
    <property type="project" value="UniProtKB-UniRule"/>
</dbReference>
<dbReference type="Pfam" id="PF08263">
    <property type="entry name" value="LRRNT_2"/>
    <property type="match status" value="1"/>
</dbReference>
<dbReference type="InterPro" id="IPR000719">
    <property type="entry name" value="Prot_kinase_dom"/>
</dbReference>
<dbReference type="GO" id="GO:0004674">
    <property type="term" value="F:protein serine/threonine kinase activity"/>
    <property type="evidence" value="ECO:0007669"/>
    <property type="project" value="UniProtKB-KW"/>
</dbReference>
<dbReference type="SUPFAM" id="SSF52047">
    <property type="entry name" value="RNI-like"/>
    <property type="match status" value="1"/>
</dbReference>
<evidence type="ECO:0000256" key="10">
    <source>
        <dbReference type="ARBA" id="ARBA00022679"/>
    </source>
</evidence>
<dbReference type="PANTHER" id="PTHR48056:SF25">
    <property type="entry name" value="PROTEIN KINASE DOMAIN-CONTAINING PROTEIN"/>
    <property type="match status" value="1"/>
</dbReference>
<evidence type="ECO:0000313" key="27">
    <source>
        <dbReference type="EnsemblPlants" id="KEH29434"/>
    </source>
</evidence>
<evidence type="ECO:0000256" key="5">
    <source>
        <dbReference type="ARBA" id="ARBA00012513"/>
    </source>
</evidence>
<dbReference type="AlphaFoldDB" id="A0A072UI72"/>
<keyword evidence="6" id="KW-1003">Cell membrane</keyword>
<dbReference type="InterPro" id="IPR050647">
    <property type="entry name" value="Plant_LRR-RLKs"/>
</dbReference>
<name>A0A072UI72_MEDTR</name>
<sequence length="796" mass="88787">MKPFLFFLFTFSFFSQTQLLSLVSSATTTIPHQLITLLSIKSSLIDPLNHLNDWKNTSSNSNNIWCSWRGISCHPKTTQITSLNLSNLNLTGIISLKIRHLTTLTHLDISGNDFNGCFQAAIFQLTELVTLDISHNSFNSTFPKGISKLRFLRIFNAYSNNFIGPLPEELTGFPFLEKLNLGESYFNGTIPASYGNFERLKFLYLAGNALEGSVPPELGLLSELQHLEIGYNKFSGTLPVELTMLSNLKYLDISSSNISGQVIPELGNLTMLEKLYISKNRLSGEIPSNIGQLESLQHLDLSDNELTGSIPSEITMLKELRWMNLMLNKLKGEIPQGIGELPKLNTFQVFNNSLIGRLPPKLGSNGLLQRIDVSTNLIQGSIPINICKGNNLVKLILFDNNFTNTLPSSLNNCTSLTRARIQNNKLNGPIPQTLTMLPKLTFLDLSNNNFNGKIPQKLGNLRYLNGLWEFTAFQQLNFTVDDLFERMETADIIGKGSTGTVHKAVMPGGEIIAVKVILTKQDTVSTIKRRGVLAEVGVLGGNVRHRNIVRLLGCCSNKEKTMLLYNYMENGNLDEFLHAENNGDNMVNVSDWVTRYKIALGVAHGISYLHHDCNPVVVHRDIKPSNILLDGQMEAKVADFGIAKLIQIDELESTIIGTHGYIAPENAERLQVDEKTDIYSYGVVLMELISGKRALNEEFGEGKNIVDWVDSKLKTEDGIDGILDKNAGADRDSVKKEMTNMLRIALLCTSRHRANRPSMRDVLSMLQKRKYQPRRELNDIDIYNFDVGEGSGDGQT</sequence>
<keyword evidence="15 25" id="KW-0418">Kinase</keyword>
<evidence type="ECO:0000256" key="4">
    <source>
        <dbReference type="ARBA" id="ARBA00009592"/>
    </source>
</evidence>
<dbReference type="PROSITE" id="PS00107">
    <property type="entry name" value="PROTEIN_KINASE_ATP"/>
    <property type="match status" value="1"/>
</dbReference>
<dbReference type="Proteomes" id="UP000002051">
    <property type="component" value="Chromosome 4"/>
</dbReference>
<dbReference type="InterPro" id="IPR013210">
    <property type="entry name" value="LRR_N_plant-typ"/>
</dbReference>
<evidence type="ECO:0000256" key="1">
    <source>
        <dbReference type="ARBA" id="ARBA00004162"/>
    </source>
</evidence>
<dbReference type="PROSITE" id="PS50011">
    <property type="entry name" value="PROTEIN_KINASE_DOM"/>
    <property type="match status" value="1"/>
</dbReference>
<dbReference type="SMART" id="SM00220">
    <property type="entry name" value="S_TKc"/>
    <property type="match status" value="1"/>
</dbReference>
<comment type="similarity">
    <text evidence="3">Belongs to the protein kinase superfamily. Ser/Thr protein kinase family.</text>
</comment>
<protein>
    <recommendedName>
        <fullName evidence="5">non-specific serine/threonine protein kinase</fullName>
        <ecNumber evidence="5">2.7.11.1</ecNumber>
    </recommendedName>
</protein>
<reference evidence="26" key="4">
    <citation type="journal article" date="2018" name="Nat. Plants">
        <title>Whole-genome landscape of Medicago truncatula symbiotic genes.</title>
        <authorList>
            <person name="Pecrix Y."/>
            <person name="Gamas P."/>
            <person name="Carrere S."/>
        </authorList>
    </citation>
    <scope>NUCLEOTIDE SEQUENCE</scope>
    <source>
        <tissue evidence="26">Leaves</tissue>
    </source>
</reference>
<dbReference type="InterPro" id="IPR032675">
    <property type="entry name" value="LRR_dom_sf"/>
</dbReference>
<comment type="similarity">
    <text evidence="4">Belongs to the RLP family.</text>
</comment>
<evidence type="ECO:0000256" key="16">
    <source>
        <dbReference type="ARBA" id="ARBA00022840"/>
    </source>
</evidence>
<feature type="domain" description="Protein kinase" evidence="24">
    <location>
        <begin position="487"/>
        <end position="775"/>
    </location>
</feature>
<dbReference type="Gramene" id="rna22025">
    <property type="protein sequence ID" value="RHN59860.1"/>
    <property type="gene ID" value="gene22025"/>
</dbReference>
<dbReference type="GO" id="GO:0004672">
    <property type="term" value="F:protein kinase activity"/>
    <property type="evidence" value="ECO:0000318"/>
    <property type="project" value="GO_Central"/>
</dbReference>
<dbReference type="Pfam" id="PF00069">
    <property type="entry name" value="Pkinase"/>
    <property type="match status" value="1"/>
</dbReference>
<dbReference type="SUPFAM" id="SSF52058">
    <property type="entry name" value="L domain-like"/>
    <property type="match status" value="1"/>
</dbReference>
<dbReference type="GO" id="GO:0005886">
    <property type="term" value="C:plasma membrane"/>
    <property type="evidence" value="ECO:0007669"/>
    <property type="project" value="UniProtKB-SubCell"/>
</dbReference>
<reference evidence="25 28" key="2">
    <citation type="journal article" date="2014" name="BMC Genomics">
        <title>An improved genome release (version Mt4.0) for the model legume Medicago truncatula.</title>
        <authorList>
            <person name="Tang H."/>
            <person name="Krishnakumar V."/>
            <person name="Bidwell S."/>
            <person name="Rosen B."/>
            <person name="Chan A."/>
            <person name="Zhou S."/>
            <person name="Gentzbittel L."/>
            <person name="Childs K.L."/>
            <person name="Yandell M."/>
            <person name="Gundlach H."/>
            <person name="Mayer K.F."/>
            <person name="Schwartz D.C."/>
            <person name="Town C.D."/>
        </authorList>
    </citation>
    <scope>GENOME REANNOTATION</scope>
    <source>
        <strain evidence="25">A17</strain>
        <strain evidence="27 28">cv. Jemalong A17</strain>
    </source>
</reference>
<feature type="chain" id="PRO_5014499682" description="non-specific serine/threonine protein kinase" evidence="23">
    <location>
        <begin position="20"/>
        <end position="796"/>
    </location>
</feature>
<dbReference type="Pfam" id="PF13855">
    <property type="entry name" value="LRR_8"/>
    <property type="match status" value="1"/>
</dbReference>
<evidence type="ECO:0000256" key="22">
    <source>
        <dbReference type="PROSITE-ProRule" id="PRU10141"/>
    </source>
</evidence>
<keyword evidence="18" id="KW-0472">Membrane</keyword>
<evidence type="ECO:0000256" key="8">
    <source>
        <dbReference type="ARBA" id="ARBA00022553"/>
    </source>
</evidence>
<evidence type="ECO:0000256" key="17">
    <source>
        <dbReference type="ARBA" id="ARBA00022989"/>
    </source>
</evidence>
<keyword evidence="9" id="KW-0433">Leucine-rich repeat</keyword>
<evidence type="ECO:0000313" key="28">
    <source>
        <dbReference type="Proteomes" id="UP000002051"/>
    </source>
</evidence>
<keyword evidence="13" id="KW-0677">Repeat</keyword>
<evidence type="ECO:0000256" key="12">
    <source>
        <dbReference type="ARBA" id="ARBA00022729"/>
    </source>
</evidence>
<keyword evidence="25" id="KW-0675">Receptor</keyword>
<evidence type="ECO:0000256" key="18">
    <source>
        <dbReference type="ARBA" id="ARBA00023136"/>
    </source>
</evidence>
<dbReference type="InterPro" id="IPR001611">
    <property type="entry name" value="Leu-rich_rpt"/>
</dbReference>
<dbReference type="PROSITE" id="PS51450">
    <property type="entry name" value="LRR"/>
    <property type="match status" value="1"/>
</dbReference>
<dbReference type="InterPro" id="IPR017441">
    <property type="entry name" value="Protein_kinase_ATP_BS"/>
</dbReference>
<dbReference type="Proteomes" id="UP000265566">
    <property type="component" value="Chromosome 4"/>
</dbReference>
<accession>A0A072UI72</accession>
<keyword evidence="16 22" id="KW-0067">ATP-binding</keyword>
<keyword evidence="11" id="KW-0812">Transmembrane</keyword>
<dbReference type="FunFam" id="1.10.510.10:FF:000417">
    <property type="entry name" value="Leucine-rich repeat receptor-like protein kinase"/>
    <property type="match status" value="1"/>
</dbReference>
<dbReference type="FunFam" id="3.80.10.10:FF:000383">
    <property type="entry name" value="Leucine-rich repeat receptor protein kinase EMS1"/>
    <property type="match status" value="1"/>
</dbReference>
<dbReference type="InterPro" id="IPR011009">
    <property type="entry name" value="Kinase-like_dom_sf"/>
</dbReference>
<dbReference type="SUPFAM" id="SSF56112">
    <property type="entry name" value="Protein kinase-like (PK-like)"/>
    <property type="match status" value="1"/>
</dbReference>
<dbReference type="FunFam" id="3.80.10.10:FF:000275">
    <property type="entry name" value="Leucine-rich repeat receptor-like protein kinase"/>
    <property type="match status" value="1"/>
</dbReference>
<evidence type="ECO:0000256" key="7">
    <source>
        <dbReference type="ARBA" id="ARBA00022527"/>
    </source>
</evidence>
<comment type="catalytic activity">
    <reaction evidence="20">
        <text>L-threonyl-[protein] + ATP = O-phospho-L-threonyl-[protein] + ADP + H(+)</text>
        <dbReference type="Rhea" id="RHEA:46608"/>
        <dbReference type="Rhea" id="RHEA-COMP:11060"/>
        <dbReference type="Rhea" id="RHEA-COMP:11605"/>
        <dbReference type="ChEBI" id="CHEBI:15378"/>
        <dbReference type="ChEBI" id="CHEBI:30013"/>
        <dbReference type="ChEBI" id="CHEBI:30616"/>
        <dbReference type="ChEBI" id="CHEBI:61977"/>
        <dbReference type="ChEBI" id="CHEBI:456216"/>
        <dbReference type="EC" id="2.7.11.1"/>
    </reaction>
</comment>
<dbReference type="SMART" id="SM00369">
    <property type="entry name" value="LRR_TYP"/>
    <property type="match status" value="5"/>
</dbReference>
<dbReference type="PANTHER" id="PTHR48056">
    <property type="entry name" value="LRR RECEPTOR-LIKE SERINE/THREONINE-PROTEIN KINASE-RELATED"/>
    <property type="match status" value="1"/>
</dbReference>
<dbReference type="EMBL" id="PSQE01000004">
    <property type="protein sequence ID" value="RHN59860.1"/>
    <property type="molecule type" value="Genomic_DNA"/>
</dbReference>
<evidence type="ECO:0000256" key="19">
    <source>
        <dbReference type="ARBA" id="ARBA00023180"/>
    </source>
</evidence>
<dbReference type="EMBL" id="CM001220">
    <property type="protein sequence ID" value="KEH29434.1"/>
    <property type="molecule type" value="Genomic_DNA"/>
</dbReference>
<dbReference type="HOGENOM" id="CLU_000288_22_0_1"/>
<evidence type="ECO:0000313" key="25">
    <source>
        <dbReference type="EMBL" id="KEH29434.1"/>
    </source>
</evidence>
<keyword evidence="10 26" id="KW-0808">Transferase</keyword>
<dbReference type="EC" id="2.7.11.1" evidence="5"/>
<evidence type="ECO:0000256" key="21">
    <source>
        <dbReference type="ARBA" id="ARBA00048679"/>
    </source>
</evidence>
<reference evidence="25 28" key="1">
    <citation type="journal article" date="2011" name="Nature">
        <title>The Medicago genome provides insight into the evolution of rhizobial symbioses.</title>
        <authorList>
            <person name="Young N.D."/>
            <person name="Debelle F."/>
            <person name="Oldroyd G.E."/>
            <person name="Geurts R."/>
            <person name="Cannon S.B."/>
            <person name="Udvardi M.K."/>
            <person name="Benedito V.A."/>
            <person name="Mayer K.F."/>
            <person name="Gouzy J."/>
            <person name="Schoof H."/>
            <person name="Van de Peer Y."/>
            <person name="Proost S."/>
            <person name="Cook D.R."/>
            <person name="Meyers B.C."/>
            <person name="Spannagl M."/>
            <person name="Cheung F."/>
            <person name="De Mita S."/>
            <person name="Krishnakumar V."/>
            <person name="Gundlach H."/>
            <person name="Zhou S."/>
            <person name="Mudge J."/>
            <person name="Bharti A.K."/>
            <person name="Murray J.D."/>
            <person name="Naoumkina M.A."/>
            <person name="Rosen B."/>
            <person name="Silverstein K.A."/>
            <person name="Tang H."/>
            <person name="Rombauts S."/>
            <person name="Zhao P.X."/>
            <person name="Zhou P."/>
            <person name="Barbe V."/>
            <person name="Bardou P."/>
            <person name="Bechner M."/>
            <person name="Bellec A."/>
            <person name="Berger A."/>
            <person name="Berges H."/>
            <person name="Bidwell S."/>
            <person name="Bisseling T."/>
            <person name="Choisne N."/>
            <person name="Couloux A."/>
            <person name="Denny R."/>
            <person name="Deshpande S."/>
            <person name="Dai X."/>
            <person name="Doyle J.J."/>
            <person name="Dudez A.M."/>
            <person name="Farmer A.D."/>
            <person name="Fouteau S."/>
            <person name="Franken C."/>
            <person name="Gibelin C."/>
            <person name="Gish J."/>
            <person name="Goldstein S."/>
            <person name="Gonzalez A.J."/>
            <person name="Green P.J."/>
            <person name="Hallab A."/>
            <person name="Hartog M."/>
            <person name="Hua A."/>
            <person name="Humphray S.J."/>
            <person name="Jeong D.H."/>
            <person name="Jing Y."/>
            <person name="Jocker A."/>
            <person name="Kenton S.M."/>
            <person name="Kim D.J."/>
            <person name="Klee K."/>
            <person name="Lai H."/>
            <person name="Lang C."/>
            <person name="Lin S."/>
            <person name="Macmil S.L."/>
            <person name="Magdelenat G."/>
            <person name="Matthews L."/>
            <person name="McCorrison J."/>
            <person name="Monaghan E.L."/>
            <person name="Mun J.H."/>
            <person name="Najar F.Z."/>
            <person name="Nicholson C."/>
            <person name="Noirot C."/>
            <person name="O'Bleness M."/>
            <person name="Paule C.R."/>
            <person name="Poulain J."/>
            <person name="Prion F."/>
            <person name="Qin B."/>
            <person name="Qu C."/>
            <person name="Retzel E.F."/>
            <person name="Riddle C."/>
            <person name="Sallet E."/>
            <person name="Samain S."/>
            <person name="Samson N."/>
            <person name="Sanders I."/>
            <person name="Saurat O."/>
            <person name="Scarpelli C."/>
            <person name="Schiex T."/>
            <person name="Segurens B."/>
            <person name="Severin A.J."/>
            <person name="Sherrier D.J."/>
            <person name="Shi R."/>
            <person name="Sims S."/>
            <person name="Singer S.R."/>
            <person name="Sinharoy S."/>
            <person name="Sterck L."/>
            <person name="Viollet A."/>
            <person name="Wang B.B."/>
            <person name="Wang K."/>
            <person name="Wang M."/>
            <person name="Wang X."/>
            <person name="Warfsmann J."/>
            <person name="Weissenbach J."/>
            <person name="White D.D."/>
            <person name="White J.D."/>
            <person name="Wiley G.B."/>
            <person name="Wincker P."/>
            <person name="Xing Y."/>
            <person name="Yang L."/>
            <person name="Yao Z."/>
            <person name="Ying F."/>
            <person name="Zhai J."/>
            <person name="Zhou L."/>
            <person name="Zuber A."/>
            <person name="Denarie J."/>
            <person name="Dixon R.A."/>
            <person name="May G.D."/>
            <person name="Schwartz D.C."/>
            <person name="Rogers J."/>
            <person name="Quetier F."/>
            <person name="Town C.D."/>
            <person name="Roe B.A."/>
        </authorList>
    </citation>
    <scope>NUCLEOTIDE SEQUENCE [LARGE SCALE GENOMIC DNA]</scope>
    <source>
        <strain evidence="25">A17</strain>
        <strain evidence="27 28">cv. Jemalong A17</strain>
    </source>
</reference>
<evidence type="ECO:0000256" key="9">
    <source>
        <dbReference type="ARBA" id="ARBA00022614"/>
    </source>
</evidence>
<keyword evidence="28" id="KW-1185">Reference proteome</keyword>
<dbReference type="FunFam" id="3.80.10.10:FF:000221">
    <property type="entry name" value="Leucine-rich repeat receptor-like protein kinase PXL1"/>
    <property type="match status" value="1"/>
</dbReference>
<evidence type="ECO:0000256" key="11">
    <source>
        <dbReference type="ARBA" id="ARBA00022692"/>
    </source>
</evidence>
<keyword evidence="8" id="KW-0597">Phosphoprotein</keyword>
<dbReference type="PROSITE" id="PS00108">
    <property type="entry name" value="PROTEIN_KINASE_ST"/>
    <property type="match status" value="1"/>
</dbReference>
<evidence type="ECO:0000256" key="3">
    <source>
        <dbReference type="ARBA" id="ARBA00008684"/>
    </source>
</evidence>
<keyword evidence="14 22" id="KW-0547">Nucleotide-binding</keyword>
<evidence type="ECO:0000256" key="15">
    <source>
        <dbReference type="ARBA" id="ARBA00022777"/>
    </source>
</evidence>
<dbReference type="GO" id="GO:0010089">
    <property type="term" value="P:xylem development"/>
    <property type="evidence" value="ECO:0000318"/>
    <property type="project" value="GO_Central"/>
</dbReference>
<evidence type="ECO:0000313" key="26">
    <source>
        <dbReference type="EMBL" id="RHN59860.1"/>
    </source>
</evidence>
<gene>
    <name evidence="25" type="ordered locus">MTR_4g036695</name>
    <name evidence="26" type="ORF">MtrunA17_Chr4g0018801</name>
</gene>
<dbReference type="Gene3D" id="3.80.10.10">
    <property type="entry name" value="Ribonuclease Inhibitor"/>
    <property type="match status" value="4"/>
</dbReference>
<keyword evidence="12 23" id="KW-0732">Signal</keyword>
<dbReference type="Gene3D" id="3.30.200.20">
    <property type="entry name" value="Phosphorylase Kinase, domain 1"/>
    <property type="match status" value="1"/>
</dbReference>
<dbReference type="InterPro" id="IPR003591">
    <property type="entry name" value="Leu-rich_rpt_typical-subtyp"/>
</dbReference>
<feature type="signal peptide" evidence="23">
    <location>
        <begin position="1"/>
        <end position="19"/>
    </location>
</feature>
<evidence type="ECO:0000256" key="13">
    <source>
        <dbReference type="ARBA" id="ARBA00022737"/>
    </source>
</evidence>
<evidence type="ECO:0000259" key="24">
    <source>
        <dbReference type="PROSITE" id="PS50011"/>
    </source>
</evidence>
<reference evidence="27" key="3">
    <citation type="submission" date="2015-04" db="UniProtKB">
        <authorList>
            <consortium name="EnsemblPlants"/>
        </authorList>
    </citation>
    <scope>IDENTIFICATION</scope>
    <source>
        <strain evidence="27">cv. Jemalong A17</strain>
    </source>
</reference>
<evidence type="ECO:0000256" key="23">
    <source>
        <dbReference type="SAM" id="SignalP"/>
    </source>
</evidence>
<dbReference type="InterPro" id="IPR008271">
    <property type="entry name" value="Ser/Thr_kinase_AS"/>
</dbReference>
<dbReference type="Pfam" id="PF00560">
    <property type="entry name" value="LRR_1"/>
    <property type="match status" value="4"/>
</dbReference>
<keyword evidence="7" id="KW-0723">Serine/threonine-protein kinase</keyword>
<dbReference type="EnsemblPlants" id="KEH29434">
    <property type="protein sequence ID" value="KEH29434"/>
    <property type="gene ID" value="MTR_4g036695"/>
</dbReference>
<evidence type="ECO:0000256" key="20">
    <source>
        <dbReference type="ARBA" id="ARBA00047899"/>
    </source>
</evidence>
<comment type="catalytic activity">
    <reaction evidence="21">
        <text>L-seryl-[protein] + ATP = O-phospho-L-seryl-[protein] + ADP + H(+)</text>
        <dbReference type="Rhea" id="RHEA:17989"/>
        <dbReference type="Rhea" id="RHEA-COMP:9863"/>
        <dbReference type="Rhea" id="RHEA-COMP:11604"/>
        <dbReference type="ChEBI" id="CHEBI:15378"/>
        <dbReference type="ChEBI" id="CHEBI:29999"/>
        <dbReference type="ChEBI" id="CHEBI:30616"/>
        <dbReference type="ChEBI" id="CHEBI:83421"/>
        <dbReference type="ChEBI" id="CHEBI:456216"/>
        <dbReference type="EC" id="2.7.11.1"/>
    </reaction>
</comment>
<dbReference type="FunFam" id="3.80.10.10:FF:000041">
    <property type="entry name" value="LRR receptor-like serine/threonine-protein kinase ERECTA"/>
    <property type="match status" value="1"/>
</dbReference>
<organism evidence="25 28">
    <name type="scientific">Medicago truncatula</name>
    <name type="common">Barrel medic</name>
    <name type="synonym">Medicago tribuloides</name>
    <dbReference type="NCBI Taxonomy" id="3880"/>
    <lineage>
        <taxon>Eukaryota</taxon>
        <taxon>Viridiplantae</taxon>
        <taxon>Streptophyta</taxon>
        <taxon>Embryophyta</taxon>
        <taxon>Tracheophyta</taxon>
        <taxon>Spermatophyta</taxon>
        <taxon>Magnoliopsida</taxon>
        <taxon>eudicotyledons</taxon>
        <taxon>Gunneridae</taxon>
        <taxon>Pentapetalae</taxon>
        <taxon>rosids</taxon>
        <taxon>fabids</taxon>
        <taxon>Fabales</taxon>
        <taxon>Fabaceae</taxon>
        <taxon>Papilionoideae</taxon>
        <taxon>50 kb inversion clade</taxon>
        <taxon>NPAAA clade</taxon>
        <taxon>Hologalegina</taxon>
        <taxon>IRL clade</taxon>
        <taxon>Trifolieae</taxon>
        <taxon>Medicago</taxon>
    </lineage>
</organism>
<proteinExistence type="inferred from homology"/>
<evidence type="ECO:0000256" key="2">
    <source>
        <dbReference type="ARBA" id="ARBA00004479"/>
    </source>
</evidence>
<dbReference type="Gene3D" id="1.10.510.10">
    <property type="entry name" value="Transferase(Phosphotransferase) domain 1"/>
    <property type="match status" value="1"/>
</dbReference>
<feature type="binding site" evidence="22">
    <location>
        <position position="515"/>
    </location>
    <ligand>
        <name>ATP</name>
        <dbReference type="ChEBI" id="CHEBI:30616"/>
    </ligand>
</feature>
<keyword evidence="19" id="KW-0325">Glycoprotein</keyword>
<dbReference type="PRINTS" id="PR00019">
    <property type="entry name" value="LEURICHRPT"/>
</dbReference>
<comment type="subcellular location">
    <subcellularLocation>
        <location evidence="1">Cell membrane</location>
        <topology evidence="1">Single-pass membrane protein</topology>
    </subcellularLocation>
    <subcellularLocation>
        <location evidence="2">Membrane</location>
        <topology evidence="2">Single-pass type I membrane protein</topology>
    </subcellularLocation>
</comment>
<dbReference type="Pfam" id="PF13516">
    <property type="entry name" value="LRR_6"/>
    <property type="match status" value="1"/>
</dbReference>